<keyword evidence="3" id="KW-1185">Reference proteome</keyword>
<reference evidence="2 3" key="1">
    <citation type="submission" date="2018-03" db="EMBL/GenBank/DDBJ databases">
        <title>Draft genome of Deinococcus sp. OD32.</title>
        <authorList>
            <person name="Wang X.-P."/>
            <person name="Du Z.-J."/>
        </authorList>
    </citation>
    <scope>NUCLEOTIDE SEQUENCE [LARGE SCALE GENOMIC DNA]</scope>
    <source>
        <strain evidence="2 3">OD32</strain>
    </source>
</reference>
<dbReference type="Proteomes" id="UP000240317">
    <property type="component" value="Unassembled WGS sequence"/>
</dbReference>
<dbReference type="RefSeq" id="WP_107137809.1">
    <property type="nucleotide sequence ID" value="NZ_PYSV01000007.1"/>
</dbReference>
<name>A0A2T3W8J4_9DEIO</name>
<feature type="signal peptide" evidence="1">
    <location>
        <begin position="1"/>
        <end position="18"/>
    </location>
</feature>
<accession>A0A2T3W8J4</accession>
<dbReference type="EMBL" id="PYSV01000007">
    <property type="protein sequence ID" value="PTA68215.1"/>
    <property type="molecule type" value="Genomic_DNA"/>
</dbReference>
<keyword evidence="1" id="KW-0732">Signal</keyword>
<evidence type="ECO:0000313" key="2">
    <source>
        <dbReference type="EMBL" id="PTA68215.1"/>
    </source>
</evidence>
<evidence type="ECO:0000313" key="3">
    <source>
        <dbReference type="Proteomes" id="UP000240317"/>
    </source>
</evidence>
<organism evidence="2 3">
    <name type="scientific">Deinococcus arcticus</name>
    <dbReference type="NCBI Taxonomy" id="2136176"/>
    <lineage>
        <taxon>Bacteria</taxon>
        <taxon>Thermotogati</taxon>
        <taxon>Deinococcota</taxon>
        <taxon>Deinococci</taxon>
        <taxon>Deinococcales</taxon>
        <taxon>Deinococcaceae</taxon>
        <taxon>Deinococcus</taxon>
    </lineage>
</organism>
<feature type="chain" id="PRO_5015430742" description="P pilus assembly protein, chaperone PapD" evidence="1">
    <location>
        <begin position="19"/>
        <end position="260"/>
    </location>
</feature>
<gene>
    <name evidence="2" type="ORF">C8263_09150</name>
</gene>
<comment type="caution">
    <text evidence="2">The sequence shown here is derived from an EMBL/GenBank/DDBJ whole genome shotgun (WGS) entry which is preliminary data.</text>
</comment>
<protein>
    <recommendedName>
        <fullName evidence="4">P pilus assembly protein, chaperone PapD</fullName>
    </recommendedName>
</protein>
<proteinExistence type="predicted"/>
<sequence length="260" mass="27271">MRQLAVIAAFLSLGVARAQVQVTSSLVMEHAAAGSAVLEGSVTLSNPGSAPVQTQLSLGDVRSDAKVGTAYLKPGTLERSNTSWIKFPSTLVTVPARGKLTVPYRVQVPQNAAAGSHWGVIFVTPVPASTGAAPARPNSLSLQQVTRYAVQVVVQVPGGQARLKFQDPQLGRGTGGLQLSVTLGNTGTRLAVPTTRAEIYDARGKLVQKLAGRPRRVYPGMSVLETYALTGLPAGKYQILVLADDRGADLIGARYAFTVD</sequence>
<dbReference type="AlphaFoldDB" id="A0A2T3W8J4"/>
<dbReference type="OrthoDB" id="1119204at2"/>
<evidence type="ECO:0000256" key="1">
    <source>
        <dbReference type="SAM" id="SignalP"/>
    </source>
</evidence>
<evidence type="ECO:0008006" key="4">
    <source>
        <dbReference type="Google" id="ProtNLM"/>
    </source>
</evidence>